<feature type="transmembrane region" description="Helical" evidence="7">
    <location>
        <begin position="298"/>
        <end position="321"/>
    </location>
</feature>
<evidence type="ECO:0000256" key="3">
    <source>
        <dbReference type="ARBA" id="ARBA00022692"/>
    </source>
</evidence>
<dbReference type="RefSeq" id="WP_344113015.1">
    <property type="nucleotide sequence ID" value="NZ_BAAAOR010000026.1"/>
</dbReference>
<comment type="caution">
    <text evidence="8">The sequence shown here is derived from an EMBL/GenBank/DDBJ whole genome shotgun (WGS) entry which is preliminary data.</text>
</comment>
<feature type="transmembrane region" description="Helical" evidence="7">
    <location>
        <begin position="46"/>
        <end position="64"/>
    </location>
</feature>
<evidence type="ECO:0000256" key="1">
    <source>
        <dbReference type="ARBA" id="ARBA00004651"/>
    </source>
</evidence>
<feature type="region of interest" description="Disordered" evidence="6">
    <location>
        <begin position="329"/>
        <end position="358"/>
    </location>
</feature>
<feature type="transmembrane region" description="Helical" evidence="7">
    <location>
        <begin position="274"/>
        <end position="292"/>
    </location>
</feature>
<dbReference type="PANTHER" id="PTHR30482:SF17">
    <property type="entry name" value="ABC TRANSPORTER ATP-BINDING PROTEIN"/>
    <property type="match status" value="1"/>
</dbReference>
<feature type="transmembrane region" description="Helical" evidence="7">
    <location>
        <begin position="22"/>
        <end position="40"/>
    </location>
</feature>
<evidence type="ECO:0000256" key="7">
    <source>
        <dbReference type="SAM" id="Phobius"/>
    </source>
</evidence>
<keyword evidence="3 7" id="KW-0812">Transmembrane</keyword>
<proteinExistence type="predicted"/>
<evidence type="ECO:0000256" key="2">
    <source>
        <dbReference type="ARBA" id="ARBA00022475"/>
    </source>
</evidence>
<dbReference type="InterPro" id="IPR001851">
    <property type="entry name" value="ABC_transp_permease"/>
</dbReference>
<feature type="transmembrane region" description="Helical" evidence="7">
    <location>
        <begin position="176"/>
        <end position="194"/>
    </location>
</feature>
<feature type="transmembrane region" description="Helical" evidence="7">
    <location>
        <begin position="247"/>
        <end position="267"/>
    </location>
</feature>
<dbReference type="EMBL" id="BAAAOR010000026">
    <property type="protein sequence ID" value="GAA1529894.1"/>
    <property type="molecule type" value="Genomic_DNA"/>
</dbReference>
<evidence type="ECO:0000313" key="9">
    <source>
        <dbReference type="Proteomes" id="UP001500842"/>
    </source>
</evidence>
<keyword evidence="4 7" id="KW-1133">Transmembrane helix</keyword>
<organism evidence="8 9">
    <name type="scientific">Nocardioides humi</name>
    <dbReference type="NCBI Taxonomy" id="449461"/>
    <lineage>
        <taxon>Bacteria</taxon>
        <taxon>Bacillati</taxon>
        <taxon>Actinomycetota</taxon>
        <taxon>Actinomycetes</taxon>
        <taxon>Propionibacteriales</taxon>
        <taxon>Nocardioidaceae</taxon>
        <taxon>Nocardioides</taxon>
    </lineage>
</organism>
<reference evidence="8 9" key="1">
    <citation type="journal article" date="2019" name="Int. J. Syst. Evol. Microbiol.">
        <title>The Global Catalogue of Microorganisms (GCM) 10K type strain sequencing project: providing services to taxonomists for standard genome sequencing and annotation.</title>
        <authorList>
            <consortium name="The Broad Institute Genomics Platform"/>
            <consortium name="The Broad Institute Genome Sequencing Center for Infectious Disease"/>
            <person name="Wu L."/>
            <person name="Ma J."/>
        </authorList>
    </citation>
    <scope>NUCLEOTIDE SEQUENCE [LARGE SCALE GENOMIC DNA]</scope>
    <source>
        <strain evidence="8 9">JCM 14942</strain>
    </source>
</reference>
<keyword evidence="9" id="KW-1185">Reference proteome</keyword>
<evidence type="ECO:0000313" key="8">
    <source>
        <dbReference type="EMBL" id="GAA1529894.1"/>
    </source>
</evidence>
<dbReference type="InterPro" id="IPR043428">
    <property type="entry name" value="LivM-like"/>
</dbReference>
<name>A0ABN2AZG2_9ACTN</name>
<feature type="transmembrane region" description="Helical" evidence="7">
    <location>
        <begin position="96"/>
        <end position="117"/>
    </location>
</feature>
<dbReference type="Proteomes" id="UP001500842">
    <property type="component" value="Unassembled WGS sequence"/>
</dbReference>
<gene>
    <name evidence="8" type="ORF">GCM10009788_36690</name>
</gene>
<evidence type="ECO:0000256" key="4">
    <source>
        <dbReference type="ARBA" id="ARBA00022989"/>
    </source>
</evidence>
<protein>
    <submittedName>
        <fullName evidence="8">Branched-chain amino acid ABC transporter permease</fullName>
    </submittedName>
</protein>
<sequence length="358" mass="37419">MSGQPTVAATLRRRNRAARWQAVAWAGLAAAGLGAPWVVSLYQLQLAQQAVVLGLLALSIGWLLRQTGQLSFGHAAFYGIAGYATSYVAQEADLPIGLTLAAGVACGTVAAFVVGLVTIRVPGIAFAMLTLAIGMLVWVAGGQLHSITRGSDGLNVQLKGTLLGKDVVMYGNPVDAWPLVWGVLMTVVAALWALSRTMWGRRLASIRDNAERMRFSGYATYWPRVLAFTVSGAVAGVAGTLNLVTTSFISLSALFWSTSGIALIVAVIGGVRSVLGPPLGAVLFVVLQSYLAGSGNHYQAVIGLVLIVVVLVAPGGCVELLERGFEAARSRLPSRSRKEPDPSPVPVPPPGGRRAAAR</sequence>
<keyword evidence="2" id="KW-1003">Cell membrane</keyword>
<feature type="transmembrane region" description="Helical" evidence="7">
    <location>
        <begin position="124"/>
        <end position="141"/>
    </location>
</feature>
<accession>A0ABN2AZG2</accession>
<evidence type="ECO:0000256" key="5">
    <source>
        <dbReference type="ARBA" id="ARBA00023136"/>
    </source>
</evidence>
<dbReference type="PANTHER" id="PTHR30482">
    <property type="entry name" value="HIGH-AFFINITY BRANCHED-CHAIN AMINO ACID TRANSPORT SYSTEM PERMEASE"/>
    <property type="match status" value="1"/>
</dbReference>
<dbReference type="CDD" id="cd06581">
    <property type="entry name" value="TM_PBP1_LivM_like"/>
    <property type="match status" value="1"/>
</dbReference>
<feature type="transmembrane region" description="Helical" evidence="7">
    <location>
        <begin position="71"/>
        <end position="90"/>
    </location>
</feature>
<dbReference type="Pfam" id="PF02653">
    <property type="entry name" value="BPD_transp_2"/>
    <property type="match status" value="1"/>
</dbReference>
<keyword evidence="5 7" id="KW-0472">Membrane</keyword>
<feature type="transmembrane region" description="Helical" evidence="7">
    <location>
        <begin position="221"/>
        <end position="241"/>
    </location>
</feature>
<evidence type="ECO:0000256" key="6">
    <source>
        <dbReference type="SAM" id="MobiDB-lite"/>
    </source>
</evidence>
<feature type="compositionally biased region" description="Pro residues" evidence="6">
    <location>
        <begin position="342"/>
        <end position="351"/>
    </location>
</feature>
<comment type="subcellular location">
    <subcellularLocation>
        <location evidence="1">Cell membrane</location>
        <topology evidence="1">Multi-pass membrane protein</topology>
    </subcellularLocation>
</comment>